<proteinExistence type="predicted"/>
<comment type="caution">
    <text evidence="1">The sequence shown here is derived from an EMBL/GenBank/DDBJ whole genome shotgun (WGS) entry which is preliminary data.</text>
</comment>
<name>A0A1J5RHL0_9ZZZZ</name>
<accession>A0A1J5RHL0</accession>
<gene>
    <name evidence="1" type="ORF">GALL_305260</name>
</gene>
<protein>
    <submittedName>
        <fullName evidence="1">Uncharacterized protein</fullName>
    </submittedName>
</protein>
<reference evidence="1" key="1">
    <citation type="submission" date="2016-10" db="EMBL/GenBank/DDBJ databases">
        <title>Sequence of Gallionella enrichment culture.</title>
        <authorList>
            <person name="Poehlein A."/>
            <person name="Muehling M."/>
            <person name="Daniel R."/>
        </authorList>
    </citation>
    <scope>NUCLEOTIDE SEQUENCE</scope>
</reference>
<organism evidence="1">
    <name type="scientific">mine drainage metagenome</name>
    <dbReference type="NCBI Taxonomy" id="410659"/>
    <lineage>
        <taxon>unclassified sequences</taxon>
        <taxon>metagenomes</taxon>
        <taxon>ecological metagenomes</taxon>
    </lineage>
</organism>
<evidence type="ECO:0000313" key="1">
    <source>
        <dbReference type="EMBL" id="OIQ87597.1"/>
    </source>
</evidence>
<dbReference type="AlphaFoldDB" id="A0A1J5RHL0"/>
<dbReference type="EMBL" id="MLJW01000414">
    <property type="protein sequence ID" value="OIQ87597.1"/>
    <property type="molecule type" value="Genomic_DNA"/>
</dbReference>
<sequence length="142" mass="16275">MESVAEMTQLRDKMIGALHNSNEATTTQDLYQRQKHACFYLWNPSASKETIMSSTPNDLYFAQAFHHGEPEHHSYVVAIGHRDRVETLARVEHARQEGEYGIAVYLVELDAPMQEHLHLVNYFGSNMGERWIDGQRTSKQAA</sequence>